<dbReference type="Proteomes" id="UP000515243">
    <property type="component" value="Chromosome 2"/>
</dbReference>
<dbReference type="Pfam" id="PF13518">
    <property type="entry name" value="HTH_28"/>
    <property type="match status" value="2"/>
</dbReference>
<accession>A0A2S7F682</accession>
<evidence type="ECO:0000256" key="2">
    <source>
        <dbReference type="SAM" id="Coils"/>
    </source>
</evidence>
<reference evidence="4 6" key="1">
    <citation type="submission" date="2016-01" db="EMBL/GenBank/DDBJ databases">
        <title>Characterization of the Clostridium difficile lineages that are prevalent in Hong Kong and China.</title>
        <authorList>
            <person name="Kwok J.S.-L."/>
            <person name="Lam W.-Y."/>
            <person name="Ip M."/>
            <person name="Chan T.-F."/>
            <person name="Hawkey P.M."/>
            <person name="Tsui S.K.-W."/>
        </authorList>
    </citation>
    <scope>NUCLEOTIDE SEQUENCE [LARGE SCALE GENOMIC DNA]</scope>
    <source>
        <strain evidence="4 6">300064</strain>
    </source>
</reference>
<dbReference type="GO" id="GO:0006313">
    <property type="term" value="P:DNA transposition"/>
    <property type="evidence" value="ECO:0007669"/>
    <property type="project" value="InterPro"/>
</dbReference>
<dbReference type="InterPro" id="IPR002514">
    <property type="entry name" value="Transposase_8"/>
</dbReference>
<keyword evidence="2" id="KW-0175">Coiled coil</keyword>
<evidence type="ECO:0000256" key="1">
    <source>
        <dbReference type="ARBA" id="ARBA00038232"/>
    </source>
</evidence>
<dbReference type="InterPro" id="IPR010921">
    <property type="entry name" value="Trp_repressor/repl_initiator"/>
</dbReference>
<feature type="domain" description="Insertion element IS150 protein InsJ-like helix-turn-helix" evidence="3">
    <location>
        <begin position="69"/>
        <end position="114"/>
    </location>
</feature>
<dbReference type="PANTHER" id="PTHR33795">
    <property type="entry name" value="INSERTION ELEMENT IS150 PROTEIN INSJ"/>
    <property type="match status" value="1"/>
</dbReference>
<dbReference type="InterPro" id="IPR036388">
    <property type="entry name" value="WH-like_DNA-bd_sf"/>
</dbReference>
<name>A0A2S7F682_CLOBU</name>
<evidence type="ECO:0000259" key="3">
    <source>
        <dbReference type="Pfam" id="PF13518"/>
    </source>
</evidence>
<comment type="similarity">
    <text evidence="1">Belongs to the IS150/IS1296 orfA family.</text>
</comment>
<dbReference type="GO" id="GO:0043565">
    <property type="term" value="F:sequence-specific DNA binding"/>
    <property type="evidence" value="ECO:0007669"/>
    <property type="project" value="InterPro"/>
</dbReference>
<dbReference type="GO" id="GO:0004803">
    <property type="term" value="F:transposase activity"/>
    <property type="evidence" value="ECO:0007669"/>
    <property type="project" value="InterPro"/>
</dbReference>
<dbReference type="AlphaFoldDB" id="A0A2S7F682"/>
<dbReference type="Gene3D" id="1.10.10.10">
    <property type="entry name" value="Winged helix-like DNA-binding domain superfamily/Winged helix DNA-binding domain"/>
    <property type="match status" value="2"/>
</dbReference>
<dbReference type="EMBL" id="CP040627">
    <property type="protein sequence ID" value="QMW92915.1"/>
    <property type="molecule type" value="Genomic_DNA"/>
</dbReference>
<dbReference type="SUPFAM" id="SSF48295">
    <property type="entry name" value="TrpR-like"/>
    <property type="match status" value="2"/>
</dbReference>
<proteinExistence type="inferred from homology"/>
<dbReference type="PANTHER" id="PTHR33795:SF1">
    <property type="entry name" value="INSERTION ELEMENT IS150 PROTEIN INSJ"/>
    <property type="match status" value="1"/>
</dbReference>
<evidence type="ECO:0000313" key="5">
    <source>
        <dbReference type="EMBL" id="QMW92915.1"/>
    </source>
</evidence>
<organism evidence="4 6">
    <name type="scientific">Clostridium butyricum</name>
    <dbReference type="NCBI Taxonomy" id="1492"/>
    <lineage>
        <taxon>Bacteria</taxon>
        <taxon>Bacillati</taxon>
        <taxon>Bacillota</taxon>
        <taxon>Clostridia</taxon>
        <taxon>Eubacteriales</taxon>
        <taxon>Clostridiaceae</taxon>
        <taxon>Clostridium</taxon>
    </lineage>
</organism>
<sequence>MSRKNKCSLDEKLKGIKEYLSGEKSVVEICDELSINGSTFYDWVKIYNDLGELNLIISTKNKCYSDSLKLKAVEDYLAGKGSLRSICNIYGISCPRVLRDWIKKYNGHNIEESRKRQGDRIMTNRRKTTYEERIKIVSFCIANNDDYQETADKFKVSYQQVYAWVRKYKNNGCEALLDRRGKRKEAINLSKSEKLSMQLKLIEAENKRLKMENDFLKKLEQIERRR</sequence>
<dbReference type="Pfam" id="PF01527">
    <property type="entry name" value="HTH_Tnp_1"/>
    <property type="match status" value="1"/>
</dbReference>
<feature type="domain" description="Insertion element IS150 protein InsJ-like helix-turn-helix" evidence="3">
    <location>
        <begin position="132"/>
        <end position="184"/>
    </location>
</feature>
<protein>
    <submittedName>
        <fullName evidence="4">Transposase</fullName>
    </submittedName>
</protein>
<evidence type="ECO:0000313" key="7">
    <source>
        <dbReference type="Proteomes" id="UP000515243"/>
    </source>
</evidence>
<gene>
    <name evidence="4" type="ORF">AWN73_18835</name>
    <name evidence="5" type="ORF">FF104_18475</name>
</gene>
<dbReference type="GeneID" id="92946200"/>
<feature type="coiled-coil region" evidence="2">
    <location>
        <begin position="192"/>
        <end position="219"/>
    </location>
</feature>
<dbReference type="EMBL" id="LRDH01000145">
    <property type="protein sequence ID" value="PPV12413.1"/>
    <property type="molecule type" value="Genomic_DNA"/>
</dbReference>
<dbReference type="RefSeq" id="WP_035765377.1">
    <property type="nucleotide sequence ID" value="NZ_AP019717.1"/>
</dbReference>
<dbReference type="SUPFAM" id="SSF46689">
    <property type="entry name" value="Homeodomain-like"/>
    <property type="match status" value="1"/>
</dbReference>
<evidence type="ECO:0000313" key="6">
    <source>
        <dbReference type="Proteomes" id="UP000238081"/>
    </source>
</evidence>
<dbReference type="InterPro" id="IPR055247">
    <property type="entry name" value="InsJ-like_HTH"/>
</dbReference>
<reference evidence="5 7" key="2">
    <citation type="submission" date="2019-05" db="EMBL/GenBank/DDBJ databases">
        <authorList>
            <person name="Schori C."/>
            <person name="Ahrens C."/>
        </authorList>
    </citation>
    <scope>NUCLEOTIDE SEQUENCE [LARGE SCALE GENOMIC DNA]</scope>
    <source>
        <strain evidence="5 7">DSM 10702</strain>
    </source>
</reference>
<dbReference type="Proteomes" id="UP000238081">
    <property type="component" value="Unassembled WGS sequence"/>
</dbReference>
<dbReference type="InterPro" id="IPR009057">
    <property type="entry name" value="Homeodomain-like_sf"/>
</dbReference>
<dbReference type="InterPro" id="IPR052057">
    <property type="entry name" value="IS150/IS1296_orfA-like"/>
</dbReference>
<evidence type="ECO:0000313" key="4">
    <source>
        <dbReference type="EMBL" id="PPV12413.1"/>
    </source>
</evidence>